<accession>A0A0F9MMJ9</accession>
<sequence>MMADRIQPGWDDVLVEDKYRVFYGPGSHVGVSAYYRTGPSVVESPRKLLREVEGFVFVLRPEVDSAAVVALAAYAAAIRHEKPQLAKDLWEMINEWV</sequence>
<reference evidence="1" key="1">
    <citation type="journal article" date="2015" name="Nature">
        <title>Complex archaea that bridge the gap between prokaryotes and eukaryotes.</title>
        <authorList>
            <person name="Spang A."/>
            <person name="Saw J.H."/>
            <person name="Jorgensen S.L."/>
            <person name="Zaremba-Niedzwiedzka K."/>
            <person name="Martijn J."/>
            <person name="Lind A.E."/>
            <person name="van Eijk R."/>
            <person name="Schleper C."/>
            <person name="Guy L."/>
            <person name="Ettema T.J."/>
        </authorList>
    </citation>
    <scope>NUCLEOTIDE SEQUENCE</scope>
</reference>
<name>A0A0F9MMJ9_9ZZZZ</name>
<dbReference type="AlphaFoldDB" id="A0A0F9MMJ9"/>
<organism evidence="1">
    <name type="scientific">marine sediment metagenome</name>
    <dbReference type="NCBI Taxonomy" id="412755"/>
    <lineage>
        <taxon>unclassified sequences</taxon>
        <taxon>metagenomes</taxon>
        <taxon>ecological metagenomes</taxon>
    </lineage>
</organism>
<protein>
    <submittedName>
        <fullName evidence="1">Uncharacterized protein</fullName>
    </submittedName>
</protein>
<gene>
    <name evidence="1" type="ORF">LCGC14_1441220</name>
</gene>
<dbReference type="EMBL" id="LAZR01009826">
    <property type="protein sequence ID" value="KKM70387.1"/>
    <property type="molecule type" value="Genomic_DNA"/>
</dbReference>
<evidence type="ECO:0000313" key="1">
    <source>
        <dbReference type="EMBL" id="KKM70387.1"/>
    </source>
</evidence>
<proteinExistence type="predicted"/>
<comment type="caution">
    <text evidence="1">The sequence shown here is derived from an EMBL/GenBank/DDBJ whole genome shotgun (WGS) entry which is preliminary data.</text>
</comment>